<evidence type="ECO:0000256" key="1">
    <source>
        <dbReference type="ARBA" id="ARBA00004370"/>
    </source>
</evidence>
<dbReference type="InterPro" id="IPR050307">
    <property type="entry name" value="Sterol_Desaturase_Related"/>
</dbReference>
<name>A0A075P1K3_9ALTE</name>
<dbReference type="eggNOG" id="COG3000">
    <property type="taxonomic scope" value="Bacteria"/>
</dbReference>
<keyword evidence="4 5" id="KW-0472">Membrane</keyword>
<protein>
    <submittedName>
        <fullName evidence="7">Sterol desaturase</fullName>
    </submittedName>
</protein>
<evidence type="ECO:0000256" key="3">
    <source>
        <dbReference type="ARBA" id="ARBA00022989"/>
    </source>
</evidence>
<dbReference type="PANTHER" id="PTHR11863">
    <property type="entry name" value="STEROL DESATURASE"/>
    <property type="match status" value="1"/>
</dbReference>
<feature type="domain" description="Fatty acid hydroxylase" evidence="6">
    <location>
        <begin position="89"/>
        <end position="223"/>
    </location>
</feature>
<evidence type="ECO:0000256" key="5">
    <source>
        <dbReference type="SAM" id="Phobius"/>
    </source>
</evidence>
<reference evidence="7 8" key="1">
    <citation type="submission" date="2014-06" db="EMBL/GenBank/DDBJ databases">
        <title>Genomes of Alteromonas australica, a world apart.</title>
        <authorList>
            <person name="Gonzaga A."/>
            <person name="Lopez-Perez M."/>
            <person name="Rodriguez-Valera F."/>
        </authorList>
    </citation>
    <scope>NUCLEOTIDE SEQUENCE [LARGE SCALE GENOMIC DNA]</scope>
    <source>
        <strain evidence="7 8">H 17</strain>
    </source>
</reference>
<dbReference type="GO" id="GO:0016020">
    <property type="term" value="C:membrane"/>
    <property type="evidence" value="ECO:0007669"/>
    <property type="project" value="UniProtKB-SubCell"/>
</dbReference>
<dbReference type="KEGG" id="aal:EP13_08845"/>
<evidence type="ECO:0000313" key="7">
    <source>
        <dbReference type="EMBL" id="AIF98775.1"/>
    </source>
</evidence>
<sequence>MENESLIRVGAFVCIFTVMAMWEATRPARKAQLSAWVRWRGNFAMVLAGALITRLLLPGALVGVALWANNANWGVFNRLSLPAWIEISVCMLLLDLVIYWQHRLFHTVPLLWRFHQMHHADSHVDTTTGLRFHPIEIALSLLIKAAVVIFLGVPALAVVIFEVALNGFAMFNHANIKLPSAVDNAISKLFITQRVHRIHHSQRIEDSNSNFGFSVSWWDKLFNSYQHEASLSDDDIKIGQAEIPASKQNASVIGLLLMPFRRHRR</sequence>
<organism evidence="7 8">
    <name type="scientific">Alteromonas australica</name>
    <dbReference type="NCBI Taxonomy" id="589873"/>
    <lineage>
        <taxon>Bacteria</taxon>
        <taxon>Pseudomonadati</taxon>
        <taxon>Pseudomonadota</taxon>
        <taxon>Gammaproteobacteria</taxon>
        <taxon>Alteromonadales</taxon>
        <taxon>Alteromonadaceae</taxon>
        <taxon>Alteromonas/Salinimonas group</taxon>
        <taxon>Alteromonas</taxon>
    </lineage>
</organism>
<dbReference type="EMBL" id="CP008849">
    <property type="protein sequence ID" value="AIF98775.1"/>
    <property type="molecule type" value="Genomic_DNA"/>
</dbReference>
<evidence type="ECO:0000259" key="6">
    <source>
        <dbReference type="Pfam" id="PF04116"/>
    </source>
</evidence>
<dbReference type="GeneID" id="78255020"/>
<comment type="subcellular location">
    <subcellularLocation>
        <location evidence="1">Membrane</location>
    </subcellularLocation>
</comment>
<dbReference type="RefSeq" id="WP_044056934.1">
    <property type="nucleotide sequence ID" value="NZ_CBCSKJ010000003.1"/>
</dbReference>
<gene>
    <name evidence="7" type="ORF">EP13_08845</name>
</gene>
<dbReference type="Pfam" id="PF04116">
    <property type="entry name" value="FA_hydroxylase"/>
    <property type="match status" value="1"/>
</dbReference>
<dbReference type="GO" id="GO:0016491">
    <property type="term" value="F:oxidoreductase activity"/>
    <property type="evidence" value="ECO:0007669"/>
    <property type="project" value="InterPro"/>
</dbReference>
<feature type="transmembrane region" description="Helical" evidence="5">
    <location>
        <begin position="141"/>
        <end position="161"/>
    </location>
</feature>
<proteinExistence type="predicted"/>
<dbReference type="AlphaFoldDB" id="A0A075P1K3"/>
<feature type="transmembrane region" description="Helical" evidence="5">
    <location>
        <begin position="6"/>
        <end position="22"/>
    </location>
</feature>
<dbReference type="GO" id="GO:0005506">
    <property type="term" value="F:iron ion binding"/>
    <property type="evidence" value="ECO:0007669"/>
    <property type="project" value="InterPro"/>
</dbReference>
<dbReference type="Proteomes" id="UP000056090">
    <property type="component" value="Chromosome"/>
</dbReference>
<evidence type="ECO:0000313" key="8">
    <source>
        <dbReference type="Proteomes" id="UP000056090"/>
    </source>
</evidence>
<feature type="transmembrane region" description="Helical" evidence="5">
    <location>
        <begin position="79"/>
        <end position="100"/>
    </location>
</feature>
<dbReference type="GO" id="GO:0008610">
    <property type="term" value="P:lipid biosynthetic process"/>
    <property type="evidence" value="ECO:0007669"/>
    <property type="project" value="InterPro"/>
</dbReference>
<keyword evidence="3 5" id="KW-1133">Transmembrane helix</keyword>
<feature type="transmembrane region" description="Helical" evidence="5">
    <location>
        <begin position="43"/>
        <end position="67"/>
    </location>
</feature>
<keyword evidence="8" id="KW-1185">Reference proteome</keyword>
<accession>A0A075P1K3</accession>
<evidence type="ECO:0000256" key="4">
    <source>
        <dbReference type="ARBA" id="ARBA00023136"/>
    </source>
</evidence>
<evidence type="ECO:0000256" key="2">
    <source>
        <dbReference type="ARBA" id="ARBA00022692"/>
    </source>
</evidence>
<keyword evidence="2 5" id="KW-0812">Transmembrane</keyword>
<dbReference type="InterPro" id="IPR006694">
    <property type="entry name" value="Fatty_acid_hydroxylase"/>
</dbReference>